<dbReference type="SUPFAM" id="SSF53067">
    <property type="entry name" value="Actin-like ATPase domain"/>
    <property type="match status" value="1"/>
</dbReference>
<dbReference type="PANTHER" id="PTHR32432">
    <property type="entry name" value="CELL DIVISION PROTEIN FTSA-RELATED"/>
    <property type="match status" value="1"/>
</dbReference>
<name>B3T346_9ZZZZ</name>
<dbReference type="Pfam" id="PF06277">
    <property type="entry name" value="EutA"/>
    <property type="match status" value="1"/>
</dbReference>
<gene>
    <name evidence="1" type="ORF">ALOHA_HF4000ANIW93N21ctg1g12</name>
</gene>
<dbReference type="InterPro" id="IPR050696">
    <property type="entry name" value="FtsA/MreB"/>
</dbReference>
<dbReference type="InterPro" id="IPR043129">
    <property type="entry name" value="ATPase_NBD"/>
</dbReference>
<dbReference type="PANTHER" id="PTHR32432:SF13">
    <property type="entry name" value="ETHANOLAMINE AMMONIA-LYASE REACTIVASE EUTA"/>
    <property type="match status" value="1"/>
</dbReference>
<dbReference type="EMBL" id="EU016590">
    <property type="protein sequence ID" value="ABZ07005.1"/>
    <property type="molecule type" value="Genomic_DNA"/>
</dbReference>
<proteinExistence type="predicted"/>
<dbReference type="InterPro" id="IPR009377">
    <property type="entry name" value="EutA"/>
</dbReference>
<sequence>MDHDEFEDGLHDYDHSHDHFPDDPHDDLDDFGDVGQVVDIEGMEMLTIRSVGIDIGSSTSHLVFSQLILRREGSAFSSRFRVTDRKVLYRSPILLTPYISGTLIDTANIQEFVHESYRQAGFTPEAVDTGAVIITGEALKKENARPISELFAKESGKFICASAGPNHEALLAAHGCGAVALSESENATVMNIDVGGGTTKLCLIRNGVVTNTAAVSVGARLIAFDDEDRVTRLEGPAIVLLNELGFDLSLGQSISEPVKQAFAARMAELLSQVIQKIPLTGVTEEFLITDPMEDYQGPSEVDFVVFSGGVSEYIYGHEAASYGDLGPQYARHIGDSLKAVFKEGTVRQADEGIRATVIGAGEYTVQASGATSHLSGVDSLPAFGLQVVRPRMNGQDSVERSIQSALAKFDLAGFAPGLVLALEVEEPPNYRILKRLADGIAAVVTKGEGVDAPLFIVLDTDVAKSLGGILKEELNLSQDVVVVDGIDVGDLDYLDIGLPMGISEVVPVTVKSLIFPTKEDQT</sequence>
<protein>
    <submittedName>
        <fullName evidence="1">Putative ethanolamine utilisation protein EutA</fullName>
    </submittedName>
</protein>
<organism evidence="1">
    <name type="scientific">uncultured marine microorganism HF4000_ANIW93N21</name>
    <dbReference type="NCBI Taxonomy" id="455527"/>
    <lineage>
        <taxon>unclassified sequences</taxon>
        <taxon>environmental samples</taxon>
    </lineage>
</organism>
<reference evidence="1" key="1">
    <citation type="journal article" date="2008" name="ISME J.">
        <title>Genomic patterns of recombination, clonal divergence and environment in marine microbial populations.</title>
        <authorList>
            <person name="Konstantinidis K.T."/>
            <person name="Delong E.F."/>
        </authorList>
    </citation>
    <scope>NUCLEOTIDE SEQUENCE</scope>
</reference>
<evidence type="ECO:0000313" key="1">
    <source>
        <dbReference type="EMBL" id="ABZ07005.1"/>
    </source>
</evidence>
<dbReference type="Gene3D" id="3.30.420.40">
    <property type="match status" value="1"/>
</dbReference>
<accession>B3T346</accession>
<dbReference type="AlphaFoldDB" id="B3T346"/>